<dbReference type="CDD" id="cd00165">
    <property type="entry name" value="S4"/>
    <property type="match status" value="1"/>
</dbReference>
<dbReference type="Proteomes" id="UP000177614">
    <property type="component" value="Unassembled WGS sequence"/>
</dbReference>
<comment type="function">
    <text evidence="7">With S5 and S12 plays an important role in translational accuracy.</text>
</comment>
<keyword evidence="2 7" id="KW-0699">rRNA-binding</keyword>
<evidence type="ECO:0000256" key="7">
    <source>
        <dbReference type="HAMAP-Rule" id="MF_01306"/>
    </source>
</evidence>
<dbReference type="InterPro" id="IPR022801">
    <property type="entry name" value="Ribosomal_uS4"/>
</dbReference>
<feature type="domain" description="RNA-binding S4" evidence="8">
    <location>
        <begin position="100"/>
        <end position="166"/>
    </location>
</feature>
<gene>
    <name evidence="7" type="primary">rpsD</name>
    <name evidence="10" type="ORF">A2V81_04095</name>
</gene>
<dbReference type="GO" id="GO:0019843">
    <property type="term" value="F:rRNA binding"/>
    <property type="evidence" value="ECO:0007669"/>
    <property type="project" value="UniProtKB-UniRule"/>
</dbReference>
<keyword evidence="3 7" id="KW-0694">RNA-binding</keyword>
<evidence type="ECO:0000259" key="9">
    <source>
        <dbReference type="SMART" id="SM01390"/>
    </source>
</evidence>
<dbReference type="GO" id="GO:0015935">
    <property type="term" value="C:small ribosomal subunit"/>
    <property type="evidence" value="ECO:0007669"/>
    <property type="project" value="InterPro"/>
</dbReference>
<dbReference type="InterPro" id="IPR001912">
    <property type="entry name" value="Ribosomal_uS4_N"/>
</dbReference>
<dbReference type="InterPro" id="IPR036986">
    <property type="entry name" value="S4_RNA-bd_sf"/>
</dbReference>
<protein>
    <recommendedName>
        <fullName evidence="6 7">Small ribosomal subunit protein uS4</fullName>
    </recommendedName>
</protein>
<evidence type="ECO:0000256" key="2">
    <source>
        <dbReference type="ARBA" id="ARBA00022730"/>
    </source>
</evidence>
<dbReference type="SMART" id="SM01390">
    <property type="entry name" value="Ribosomal_S4"/>
    <property type="match status" value="1"/>
</dbReference>
<dbReference type="InterPro" id="IPR002942">
    <property type="entry name" value="S4_RNA-bd"/>
</dbReference>
<dbReference type="EMBL" id="MEWR01000027">
    <property type="protein sequence ID" value="OGC81408.1"/>
    <property type="molecule type" value="Genomic_DNA"/>
</dbReference>
<dbReference type="Gene3D" id="1.10.1050.10">
    <property type="entry name" value="Ribosomal Protein S4 Delta 41, Chain A, domain 1"/>
    <property type="match status" value="1"/>
</dbReference>
<accession>A0A1F4XIG8</accession>
<evidence type="ECO:0000313" key="10">
    <source>
        <dbReference type="EMBL" id="OGC81408.1"/>
    </source>
</evidence>
<evidence type="ECO:0000256" key="4">
    <source>
        <dbReference type="ARBA" id="ARBA00022980"/>
    </source>
</evidence>
<dbReference type="GO" id="GO:0042274">
    <property type="term" value="P:ribosomal small subunit biogenesis"/>
    <property type="evidence" value="ECO:0007669"/>
    <property type="project" value="TreeGrafter"/>
</dbReference>
<comment type="similarity">
    <text evidence="1 7">Belongs to the universal ribosomal protein uS4 family.</text>
</comment>
<keyword evidence="4 7" id="KW-0689">Ribosomal protein</keyword>
<evidence type="ECO:0000256" key="3">
    <source>
        <dbReference type="ARBA" id="ARBA00022884"/>
    </source>
</evidence>
<dbReference type="HAMAP" id="MF_01306_B">
    <property type="entry name" value="Ribosomal_uS4_B"/>
    <property type="match status" value="1"/>
</dbReference>
<evidence type="ECO:0000256" key="6">
    <source>
        <dbReference type="ARBA" id="ARBA00035254"/>
    </source>
</evidence>
<comment type="caution">
    <text evidence="10">The sequence shown here is derived from an EMBL/GenBank/DDBJ whole genome shotgun (WGS) entry which is preliminary data.</text>
</comment>
<evidence type="ECO:0000256" key="5">
    <source>
        <dbReference type="ARBA" id="ARBA00023274"/>
    </source>
</evidence>
<dbReference type="SMART" id="SM00363">
    <property type="entry name" value="S4"/>
    <property type="match status" value="1"/>
</dbReference>
<keyword evidence="5 7" id="KW-0687">Ribonucleoprotein</keyword>
<dbReference type="Pfam" id="PF01479">
    <property type="entry name" value="S4"/>
    <property type="match status" value="1"/>
</dbReference>
<dbReference type="PROSITE" id="PS50889">
    <property type="entry name" value="S4"/>
    <property type="match status" value="1"/>
</dbReference>
<dbReference type="GO" id="GO:0003735">
    <property type="term" value="F:structural constituent of ribosome"/>
    <property type="evidence" value="ECO:0007669"/>
    <property type="project" value="InterPro"/>
</dbReference>
<dbReference type="AlphaFoldDB" id="A0A1F4XIG8"/>
<evidence type="ECO:0000313" key="11">
    <source>
        <dbReference type="Proteomes" id="UP000177614"/>
    </source>
</evidence>
<dbReference type="SUPFAM" id="SSF55174">
    <property type="entry name" value="Alpha-L RNA-binding motif"/>
    <property type="match status" value="1"/>
</dbReference>
<dbReference type="PANTHER" id="PTHR11831:SF4">
    <property type="entry name" value="SMALL RIBOSOMAL SUBUNIT PROTEIN US4M"/>
    <property type="match status" value="1"/>
</dbReference>
<dbReference type="Gene3D" id="3.10.290.10">
    <property type="entry name" value="RNA-binding S4 domain"/>
    <property type="match status" value="1"/>
</dbReference>
<dbReference type="STRING" id="1817814.A2V81_04095"/>
<dbReference type="Pfam" id="PF00163">
    <property type="entry name" value="Ribosomal_S4"/>
    <property type="match status" value="1"/>
</dbReference>
<dbReference type="PANTHER" id="PTHR11831">
    <property type="entry name" value="30S 40S RIBOSOMAL PROTEIN"/>
    <property type="match status" value="1"/>
</dbReference>
<name>A0A1F4XIG8_9BACT</name>
<sequence>MRISSEAKCRLCRREGHKLFLKGAKCLSAKCPVSTRPYAPGQHGKGGGFKKISNFGRQLRFKQETKRIYGLNEAQLQKYYEAASRMKGSTGDYLVTMLEMRLDSILYRSGAVDSPALARQISSHGHVVVNDHIIKTPSRILQPGDKFAIKPGSQKKKLFTERQAVKVQLPSWLKFDMKTLSGEIVSLPTKEDLEKVNVQSKAIVEFYSR</sequence>
<evidence type="ECO:0000256" key="1">
    <source>
        <dbReference type="ARBA" id="ARBA00007465"/>
    </source>
</evidence>
<proteinExistence type="inferred from homology"/>
<dbReference type="InterPro" id="IPR005709">
    <property type="entry name" value="Ribosomal_uS4_bac-type"/>
</dbReference>
<dbReference type="NCBIfam" id="NF003717">
    <property type="entry name" value="PRK05327.1"/>
    <property type="match status" value="1"/>
</dbReference>
<feature type="domain" description="Small ribosomal subunit protein uS4 N-terminal" evidence="9">
    <location>
        <begin position="3"/>
        <end position="99"/>
    </location>
</feature>
<dbReference type="GO" id="GO:0006412">
    <property type="term" value="P:translation"/>
    <property type="evidence" value="ECO:0007669"/>
    <property type="project" value="UniProtKB-UniRule"/>
</dbReference>
<organism evidence="10 11">
    <name type="scientific">Candidatus Abawacabacteria bacterium RBG_16_42_10</name>
    <dbReference type="NCBI Taxonomy" id="1817814"/>
    <lineage>
        <taxon>Bacteria</taxon>
        <taxon>Candidatus Abawacaibacteriota</taxon>
    </lineage>
</organism>
<reference evidence="10 11" key="1">
    <citation type="journal article" date="2016" name="Nat. Commun.">
        <title>Thousands of microbial genomes shed light on interconnected biogeochemical processes in an aquifer system.</title>
        <authorList>
            <person name="Anantharaman K."/>
            <person name="Brown C.T."/>
            <person name="Hug L.A."/>
            <person name="Sharon I."/>
            <person name="Castelle C.J."/>
            <person name="Probst A.J."/>
            <person name="Thomas B.C."/>
            <person name="Singh A."/>
            <person name="Wilkins M.J."/>
            <person name="Karaoz U."/>
            <person name="Brodie E.L."/>
            <person name="Williams K.H."/>
            <person name="Hubbard S.S."/>
            <person name="Banfield J.F."/>
        </authorList>
    </citation>
    <scope>NUCLEOTIDE SEQUENCE [LARGE SCALE GENOMIC DNA]</scope>
</reference>
<evidence type="ECO:0000259" key="8">
    <source>
        <dbReference type="SMART" id="SM00363"/>
    </source>
</evidence>
<comment type="function">
    <text evidence="7">One of the primary rRNA binding proteins, it binds directly to 16S rRNA where it nucleates assembly of the body of the 30S subunit.</text>
</comment>
<comment type="subunit">
    <text evidence="7">Part of the 30S ribosomal subunit. Contacts protein S5. The interaction surface between S4 and S5 is involved in control of translational fidelity.</text>
</comment>